<gene>
    <name evidence="1" type="ORF">CLEP1334_LOCUS18423</name>
</gene>
<evidence type="ECO:0000313" key="1">
    <source>
        <dbReference type="EMBL" id="CAD8543136.1"/>
    </source>
</evidence>
<reference evidence="1" key="1">
    <citation type="submission" date="2021-01" db="EMBL/GenBank/DDBJ databases">
        <authorList>
            <person name="Corre E."/>
            <person name="Pelletier E."/>
            <person name="Niang G."/>
            <person name="Scheremetjew M."/>
            <person name="Finn R."/>
            <person name="Kale V."/>
            <person name="Holt S."/>
            <person name="Cochrane G."/>
            <person name="Meng A."/>
            <person name="Brown T."/>
            <person name="Cohen L."/>
        </authorList>
    </citation>
    <scope>NUCLEOTIDE SEQUENCE</scope>
    <source>
        <strain evidence="1">RCC1130</strain>
    </source>
</reference>
<organism evidence="1">
    <name type="scientific">Calcidiscus leptoporus</name>
    <dbReference type="NCBI Taxonomy" id="127549"/>
    <lineage>
        <taxon>Eukaryota</taxon>
        <taxon>Haptista</taxon>
        <taxon>Haptophyta</taxon>
        <taxon>Prymnesiophyceae</taxon>
        <taxon>Coccolithales</taxon>
        <taxon>Calcidiscaceae</taxon>
        <taxon>Calcidiscus</taxon>
    </lineage>
</organism>
<dbReference type="AlphaFoldDB" id="A0A7S0J855"/>
<proteinExistence type="predicted"/>
<accession>A0A7S0J855</accession>
<name>A0A7S0J855_9EUKA</name>
<dbReference type="EMBL" id="HBER01036323">
    <property type="protein sequence ID" value="CAD8543136.1"/>
    <property type="molecule type" value="Transcribed_RNA"/>
</dbReference>
<sequence>MGLGTILSLDEEADCAMLAVSAVDGHQEERTFSWRDVLLLNQRHGLPSTTNSTGATVLRLEDGMWADLSSPLLRAELARIALVLDRVFSQQVNAALEADDDKALDAARCTAVMAMRSCLDVTSFARAGGAARGRDRGRYAKDDVAKLAAHGEGHCRTCSSCFAPFLWCFAELLAIDPHYFTDAGARHQWLQFDTRPSMRSFACDIYRDELAFQRGEARGGHLAQPVESAYTQPADVGNGREWQLFPKDQPLELGGRHVVSAPLEPTDVAMG</sequence>
<protein>
    <submittedName>
        <fullName evidence="1">Uncharacterized protein</fullName>
    </submittedName>
</protein>